<dbReference type="PANTHER" id="PTHR48419:SF1">
    <property type="entry name" value="SULFOTRANSFERASE DOMAIN-CONTAINING PROTEIN"/>
    <property type="match status" value="1"/>
</dbReference>
<keyword evidence="1" id="KW-0808">Transferase</keyword>
<dbReference type="GO" id="GO:0016740">
    <property type="term" value="F:transferase activity"/>
    <property type="evidence" value="ECO:0007669"/>
    <property type="project" value="UniProtKB-KW"/>
</dbReference>
<name>A0A1C6VH57_9ACTN</name>
<evidence type="ECO:0000313" key="1">
    <source>
        <dbReference type="EMBL" id="SCL65622.1"/>
    </source>
</evidence>
<protein>
    <submittedName>
        <fullName evidence="1">Sulfotransferase family protein</fullName>
    </submittedName>
</protein>
<dbReference type="InterPro" id="IPR053226">
    <property type="entry name" value="Pyrrolopyrazine_biosynth_F"/>
</dbReference>
<dbReference type="STRING" id="683228.GA0070617_5819"/>
<reference evidence="1 2" key="1">
    <citation type="submission" date="2016-06" db="EMBL/GenBank/DDBJ databases">
        <authorList>
            <person name="Kjaerup R.B."/>
            <person name="Dalgaard T.S."/>
            <person name="Juul-Madsen H.R."/>
        </authorList>
    </citation>
    <scope>NUCLEOTIDE SEQUENCE [LARGE SCALE GENOMIC DNA]</scope>
    <source>
        <strain evidence="1 2">DSM 45577</strain>
    </source>
</reference>
<dbReference type="Gene3D" id="3.40.50.300">
    <property type="entry name" value="P-loop containing nucleotide triphosphate hydrolases"/>
    <property type="match status" value="1"/>
</dbReference>
<dbReference type="PANTHER" id="PTHR48419">
    <property type="entry name" value="SULFOTRANSFERASE DOMAIN-CONTAINING PROTEIN"/>
    <property type="match status" value="1"/>
</dbReference>
<organism evidence="1 2">
    <name type="scientific">Micromonospora yangpuensis</name>
    <dbReference type="NCBI Taxonomy" id="683228"/>
    <lineage>
        <taxon>Bacteria</taxon>
        <taxon>Bacillati</taxon>
        <taxon>Actinomycetota</taxon>
        <taxon>Actinomycetes</taxon>
        <taxon>Micromonosporales</taxon>
        <taxon>Micromonosporaceae</taxon>
        <taxon>Micromonospora</taxon>
    </lineage>
</organism>
<dbReference type="InterPro" id="IPR027417">
    <property type="entry name" value="P-loop_NTPase"/>
</dbReference>
<dbReference type="SUPFAM" id="SSF52540">
    <property type="entry name" value="P-loop containing nucleoside triphosphate hydrolases"/>
    <property type="match status" value="1"/>
</dbReference>
<dbReference type="Pfam" id="PF19798">
    <property type="entry name" value="Sulfotransfer_5"/>
    <property type="match status" value="1"/>
</dbReference>
<dbReference type="RefSeq" id="WP_217628889.1">
    <property type="nucleotide sequence ID" value="NZ_BMMJ01000003.1"/>
</dbReference>
<evidence type="ECO:0000313" key="2">
    <source>
        <dbReference type="Proteomes" id="UP000198937"/>
    </source>
</evidence>
<accession>A0A1C6VH57</accession>
<sequence length="241" mass="26870">MTAPIVALWSAPRSRSTAFYRSMVARGDLRTVHEPFCGVTDFGQVTIGTVTAADHRQVIGALRALGDDGPVFFKDTTDYRYPAVLADRDFLATARHTFVIRRPEEIIPSYYALRPDMRLSDVGIEHMHELFEAVRAAGGHEPVVLDSDDLVDRPTATMAAYCAAVGLPFDPAALSWPEGALPDWERTGRWHVEVNGSRGFVRRPAAYAETTENNPLLARYRDHHQPFYVALRRHRLTPAAG</sequence>
<gene>
    <name evidence="1" type="ORF">GA0070617_5819</name>
</gene>
<keyword evidence="2" id="KW-1185">Reference proteome</keyword>
<dbReference type="AlphaFoldDB" id="A0A1C6VH57"/>
<proteinExistence type="predicted"/>
<dbReference type="Proteomes" id="UP000198937">
    <property type="component" value="Unassembled WGS sequence"/>
</dbReference>
<dbReference type="EMBL" id="FMIA01000002">
    <property type="protein sequence ID" value="SCL65622.1"/>
    <property type="molecule type" value="Genomic_DNA"/>
</dbReference>